<feature type="region of interest" description="Disordered" evidence="1">
    <location>
        <begin position="169"/>
        <end position="190"/>
    </location>
</feature>
<sequence>MQGAMEIEGQGNEMHANAILTPIPTTTALDAVVEDDKKSSVWLDFIVIDGNNFSDGKKRAQCSHCKKATFIAVARYGTSNMKKHLEKCKAYQATKASEEGGGEKRFEQNVYRNWLARAIIRHGYSFSWVEHEGNKEIHTYLNNEEMAIRKVNDIQLKLEMLLREYTQSPTPRTPIVSSTPSSNTGRAGSRIGNRKRKFDYLVISQLET</sequence>
<dbReference type="InterPro" id="IPR036236">
    <property type="entry name" value="Znf_C2H2_sf"/>
</dbReference>
<feature type="compositionally biased region" description="Polar residues" evidence="1">
    <location>
        <begin position="169"/>
        <end position="186"/>
    </location>
</feature>
<reference evidence="2" key="1">
    <citation type="submission" date="2022-04" db="EMBL/GenBank/DDBJ databases">
        <title>Carnegiea gigantea Genome sequencing and assembly v2.</title>
        <authorList>
            <person name="Copetti D."/>
            <person name="Sanderson M.J."/>
            <person name="Burquez A."/>
            <person name="Wojciechowski M.F."/>
        </authorList>
    </citation>
    <scope>NUCLEOTIDE SEQUENCE</scope>
    <source>
        <strain evidence="2">SGP5-SGP5p</strain>
        <tissue evidence="2">Aerial part</tissue>
    </source>
</reference>
<keyword evidence="3" id="KW-1185">Reference proteome</keyword>
<dbReference type="SUPFAM" id="SSF57667">
    <property type="entry name" value="beta-beta-alpha zinc fingers"/>
    <property type="match status" value="1"/>
</dbReference>
<evidence type="ECO:0000256" key="1">
    <source>
        <dbReference type="SAM" id="MobiDB-lite"/>
    </source>
</evidence>
<dbReference type="GO" id="GO:1990837">
    <property type="term" value="F:sequence-specific double-stranded DNA binding"/>
    <property type="evidence" value="ECO:0007669"/>
    <property type="project" value="TreeGrafter"/>
</dbReference>
<dbReference type="Proteomes" id="UP001153076">
    <property type="component" value="Unassembled WGS sequence"/>
</dbReference>
<proteinExistence type="predicted"/>
<dbReference type="SMART" id="SM00614">
    <property type="entry name" value="ZnF_BED"/>
    <property type="match status" value="1"/>
</dbReference>
<dbReference type="PANTHER" id="PTHR34396">
    <property type="entry name" value="OS03G0264950 PROTEIN-RELATED"/>
    <property type="match status" value="1"/>
</dbReference>
<dbReference type="AlphaFoldDB" id="A0A9Q1JG78"/>
<evidence type="ECO:0008006" key="4">
    <source>
        <dbReference type="Google" id="ProtNLM"/>
    </source>
</evidence>
<dbReference type="OrthoDB" id="1873329at2759"/>
<accession>A0A9Q1JG78</accession>
<evidence type="ECO:0000313" key="3">
    <source>
        <dbReference type="Proteomes" id="UP001153076"/>
    </source>
</evidence>
<dbReference type="EMBL" id="JAKOGI010001967">
    <property type="protein sequence ID" value="KAJ8423407.1"/>
    <property type="molecule type" value="Genomic_DNA"/>
</dbReference>
<organism evidence="2 3">
    <name type="scientific">Carnegiea gigantea</name>
    <dbReference type="NCBI Taxonomy" id="171969"/>
    <lineage>
        <taxon>Eukaryota</taxon>
        <taxon>Viridiplantae</taxon>
        <taxon>Streptophyta</taxon>
        <taxon>Embryophyta</taxon>
        <taxon>Tracheophyta</taxon>
        <taxon>Spermatophyta</taxon>
        <taxon>Magnoliopsida</taxon>
        <taxon>eudicotyledons</taxon>
        <taxon>Gunneridae</taxon>
        <taxon>Pentapetalae</taxon>
        <taxon>Caryophyllales</taxon>
        <taxon>Cactineae</taxon>
        <taxon>Cactaceae</taxon>
        <taxon>Cactoideae</taxon>
        <taxon>Echinocereeae</taxon>
        <taxon>Carnegiea</taxon>
    </lineage>
</organism>
<comment type="caution">
    <text evidence="2">The sequence shown here is derived from an EMBL/GenBank/DDBJ whole genome shotgun (WGS) entry which is preliminary data.</text>
</comment>
<dbReference type="InterPro" id="IPR053031">
    <property type="entry name" value="Cuticle_assoc_protein"/>
</dbReference>
<dbReference type="GO" id="GO:0005634">
    <property type="term" value="C:nucleus"/>
    <property type="evidence" value="ECO:0007669"/>
    <property type="project" value="TreeGrafter"/>
</dbReference>
<gene>
    <name evidence="2" type="ORF">Cgig2_030574</name>
</gene>
<dbReference type="PANTHER" id="PTHR34396:SF24">
    <property type="entry name" value="BED-TYPE DOMAIN-CONTAINING PROTEIN"/>
    <property type="match status" value="1"/>
</dbReference>
<protein>
    <recommendedName>
        <fullName evidence="4">BED-type domain-containing protein</fullName>
    </recommendedName>
</protein>
<evidence type="ECO:0000313" key="2">
    <source>
        <dbReference type="EMBL" id="KAJ8423407.1"/>
    </source>
</evidence>
<name>A0A9Q1JG78_9CARY</name>
<dbReference type="GO" id="GO:0006357">
    <property type="term" value="P:regulation of transcription by RNA polymerase II"/>
    <property type="evidence" value="ECO:0007669"/>
    <property type="project" value="TreeGrafter"/>
</dbReference>